<reference evidence="3" key="1">
    <citation type="submission" date="2016-10" db="EMBL/GenBank/DDBJ databases">
        <authorList>
            <person name="Varghese N."/>
            <person name="Submissions S."/>
        </authorList>
    </citation>
    <scope>NUCLEOTIDE SEQUENCE [LARGE SCALE GENOMIC DNA]</scope>
    <source>
        <strain evidence="3">JCM 21621</strain>
    </source>
</reference>
<protein>
    <submittedName>
        <fullName evidence="2">Uncharacterized protein</fullName>
    </submittedName>
</protein>
<evidence type="ECO:0000313" key="3">
    <source>
        <dbReference type="Proteomes" id="UP000242957"/>
    </source>
</evidence>
<dbReference type="Proteomes" id="UP000242957">
    <property type="component" value="Unassembled WGS sequence"/>
</dbReference>
<evidence type="ECO:0000313" key="2">
    <source>
        <dbReference type="EMBL" id="SDO65698.1"/>
    </source>
</evidence>
<dbReference type="STRING" id="198616.SAMN05216193_11410"/>
<gene>
    <name evidence="2" type="ORF">SAMN05216193_11410</name>
</gene>
<dbReference type="AlphaFoldDB" id="A0A1H0LBY2"/>
<accession>A0A1H0LBY2</accession>
<organism evidence="2 3">
    <name type="scientific">Pseudomonas jinjuensis</name>
    <dbReference type="NCBI Taxonomy" id="198616"/>
    <lineage>
        <taxon>Bacteria</taxon>
        <taxon>Pseudomonadati</taxon>
        <taxon>Pseudomonadota</taxon>
        <taxon>Gammaproteobacteria</taxon>
        <taxon>Pseudomonadales</taxon>
        <taxon>Pseudomonadaceae</taxon>
        <taxon>Pseudomonas</taxon>
    </lineage>
</organism>
<feature type="signal peptide" evidence="1">
    <location>
        <begin position="1"/>
        <end position="24"/>
    </location>
</feature>
<keyword evidence="1" id="KW-0732">Signal</keyword>
<evidence type="ECO:0000256" key="1">
    <source>
        <dbReference type="SAM" id="SignalP"/>
    </source>
</evidence>
<dbReference type="EMBL" id="FNIJ01000014">
    <property type="protein sequence ID" value="SDO65698.1"/>
    <property type="molecule type" value="Genomic_DNA"/>
</dbReference>
<sequence length="458" mass="47330">MHNRLTLLASSILLASISGGAAQAALYAVAPAPAEGDLSTGGYAPWYQDTHGRILDLCQSKALSSRAPGTAAAPGYMCILNPAPGEFDPAQPMVFPDNWPDETFWFTADAAITDAASGIDLGYVSAIEAAFNGDVADGNQVSFARIRIRVDVPVAGVYTVTHPYGVEVFNVTPEEFTDTGGDRAINMTRDIGIGTPRIDYTGALKGDIGPFLRSLNGPYTEINPVTQQAEKFIGDPNIEEAVTGSPFNTNYVRIQGPNGIDLRTDLFAVSGKLSSVDLPAPVLVQRATYSRTSSDGAVVAQQDVFAMAPPPPGTASFLDSAGTPVTMTEANSTGSWYGQSAVDPTLPVSLPVTADNHLAIPTALPPTTVQAPLTDLVTITRAEYSLGSGQLSIDASTSDRTAPPTLTAYAGASGALIGELAGGADKSMSPGVGPVPPASVRVTSANGGSDTEEVVIVQ</sequence>
<dbReference type="RefSeq" id="WP_084312130.1">
    <property type="nucleotide sequence ID" value="NZ_FNIJ01000014.1"/>
</dbReference>
<proteinExistence type="predicted"/>
<keyword evidence="3" id="KW-1185">Reference proteome</keyword>
<dbReference type="OrthoDB" id="7006393at2"/>
<feature type="chain" id="PRO_5017467028" evidence="1">
    <location>
        <begin position="25"/>
        <end position="458"/>
    </location>
</feature>
<name>A0A1H0LBY2_9PSED</name>